<sequence length="65" mass="7419">MEEPMTSQLIRQKNNFRGDGNDIDIHPDGSSERGEMIGVRFVQSVKTQLNEYAPHQDQGFNDVLK</sequence>
<organism evidence="2 3">
    <name type="scientific">Daphnia magna</name>
    <dbReference type="NCBI Taxonomy" id="35525"/>
    <lineage>
        <taxon>Eukaryota</taxon>
        <taxon>Metazoa</taxon>
        <taxon>Ecdysozoa</taxon>
        <taxon>Arthropoda</taxon>
        <taxon>Crustacea</taxon>
        <taxon>Branchiopoda</taxon>
        <taxon>Diplostraca</taxon>
        <taxon>Cladocera</taxon>
        <taxon>Anomopoda</taxon>
        <taxon>Daphniidae</taxon>
        <taxon>Daphnia</taxon>
    </lineage>
</organism>
<name>A0ABR0AC12_9CRUS</name>
<dbReference type="Proteomes" id="UP001234178">
    <property type="component" value="Unassembled WGS sequence"/>
</dbReference>
<dbReference type="EMBL" id="JAOYFB010000037">
    <property type="protein sequence ID" value="KAK4022671.1"/>
    <property type="molecule type" value="Genomic_DNA"/>
</dbReference>
<feature type="compositionally biased region" description="Basic and acidic residues" evidence="1">
    <location>
        <begin position="19"/>
        <end position="32"/>
    </location>
</feature>
<feature type="region of interest" description="Disordered" evidence="1">
    <location>
        <begin position="1"/>
        <end position="32"/>
    </location>
</feature>
<keyword evidence="3" id="KW-1185">Reference proteome</keyword>
<feature type="compositionally biased region" description="Polar residues" evidence="1">
    <location>
        <begin position="1"/>
        <end position="15"/>
    </location>
</feature>
<gene>
    <name evidence="2" type="ORF">OUZ56_008125</name>
</gene>
<evidence type="ECO:0000313" key="3">
    <source>
        <dbReference type="Proteomes" id="UP001234178"/>
    </source>
</evidence>
<accession>A0ABR0AC12</accession>
<proteinExistence type="predicted"/>
<protein>
    <submittedName>
        <fullName evidence="2">Uncharacterized protein</fullName>
    </submittedName>
</protein>
<comment type="caution">
    <text evidence="2">The sequence shown here is derived from an EMBL/GenBank/DDBJ whole genome shotgun (WGS) entry which is preliminary data.</text>
</comment>
<evidence type="ECO:0000256" key="1">
    <source>
        <dbReference type="SAM" id="MobiDB-lite"/>
    </source>
</evidence>
<evidence type="ECO:0000313" key="2">
    <source>
        <dbReference type="EMBL" id="KAK4022671.1"/>
    </source>
</evidence>
<reference evidence="2 3" key="1">
    <citation type="journal article" date="2023" name="Nucleic Acids Res.">
        <title>The hologenome of Daphnia magna reveals possible DNA methylation and microbiome-mediated evolution of the host genome.</title>
        <authorList>
            <person name="Chaturvedi A."/>
            <person name="Li X."/>
            <person name="Dhandapani V."/>
            <person name="Marshall H."/>
            <person name="Kissane S."/>
            <person name="Cuenca-Cambronero M."/>
            <person name="Asole G."/>
            <person name="Calvet F."/>
            <person name="Ruiz-Romero M."/>
            <person name="Marangio P."/>
            <person name="Guigo R."/>
            <person name="Rago D."/>
            <person name="Mirbahai L."/>
            <person name="Eastwood N."/>
            <person name="Colbourne J.K."/>
            <person name="Zhou J."/>
            <person name="Mallon E."/>
            <person name="Orsini L."/>
        </authorList>
    </citation>
    <scope>NUCLEOTIDE SEQUENCE [LARGE SCALE GENOMIC DNA]</scope>
    <source>
        <strain evidence="2">LRV0_1</strain>
    </source>
</reference>